<dbReference type="Gene3D" id="1.10.238.10">
    <property type="entry name" value="EF-hand"/>
    <property type="match status" value="1"/>
</dbReference>
<dbReference type="SUPFAM" id="SSF47473">
    <property type="entry name" value="EF-hand"/>
    <property type="match status" value="1"/>
</dbReference>
<dbReference type="OrthoDB" id="75172at2759"/>
<sequence>MHVVPKSGHAVHEDAPEQVADCIASFLVRHKLVQAIDEKMSQETIDNEWIQRPSSAQGNLQSHPCFQSSLLDDGHAPGTVDEWKKSLSTNKPQLRMANINRDADDYDQNLEVKAYFQSFKHLRRLTISNPNNIQQYEVILLKRAKSYALVGLKGELIQNEIEESEKKLDKTNKNDEENDLHIEEKLDIDTLEAIKRAFGQNSSLTNIQMDQSGQMTLDEFTQVLKKYLGKRRGINEQIENLFNKIDYNAEEMITWDELCTFLQLNFHERSDAEQRSKEVSFLIPANNHKTPHRYPCSTIVLSADHQYLALGSDGTISVWTINGELKSTKSISSNAGISQTLTAKERLEKGKDAQTRSQPKWITDCQIIPEFNKVVISTGDRELQFWDQTYCLSTSREVKPNDLPCTQISSLDSAPIKLNYGIPSPDELLLVYGDTEGCINILIFFAAREIFRLLTNVERRKGIPTISFDRFLDSYKCDYVRWKVHREWIECVSYDSRLNQIISCSNDPNTAVVIGCIRTSPSAEIQLTENGFSELKSLPTKSADPKTRKHRTTALTEHSSRSSGNTRNKRDSTTSHVTHSSQDTHSKKVITNDNRNETRTTTPTQTRSTVVRAQPVNRIPQTRCNADQTVFKIQKGVRTFDLCTEKNVLITGGMDRVLRIWNPYLPSRPIARLRGHSAPIFLVKISAEDNRIFSISTDKAVLVS</sequence>
<dbReference type="InterPro" id="IPR002048">
    <property type="entry name" value="EF_hand_dom"/>
</dbReference>
<protein>
    <recommendedName>
        <fullName evidence="3">EF-hand domain-containing protein</fullName>
    </recommendedName>
</protein>
<dbReference type="Pfam" id="PF00400">
    <property type="entry name" value="WD40"/>
    <property type="match status" value="2"/>
</dbReference>
<name>A0A814ER28_9BILA</name>
<accession>A0A814ER28</accession>
<reference evidence="4" key="1">
    <citation type="submission" date="2021-02" db="EMBL/GenBank/DDBJ databases">
        <authorList>
            <person name="Nowell W R."/>
        </authorList>
    </citation>
    <scope>NUCLEOTIDE SEQUENCE</scope>
</reference>
<dbReference type="PROSITE" id="PS50222">
    <property type="entry name" value="EF_HAND_2"/>
    <property type="match status" value="1"/>
</dbReference>
<dbReference type="PANTHER" id="PTHR44324">
    <property type="entry name" value="WD40 REPEAT DOMAIN 95"/>
    <property type="match status" value="1"/>
</dbReference>
<dbReference type="InterPro" id="IPR051242">
    <property type="entry name" value="WD-EF-hand_domain"/>
</dbReference>
<dbReference type="SUPFAM" id="SSF50978">
    <property type="entry name" value="WD40 repeat-like"/>
    <property type="match status" value="1"/>
</dbReference>
<comment type="caution">
    <text evidence="4">The sequence shown here is derived from an EMBL/GenBank/DDBJ whole genome shotgun (WGS) entry which is preliminary data.</text>
</comment>
<feature type="domain" description="EF-hand" evidence="3">
    <location>
        <begin position="233"/>
        <end position="268"/>
    </location>
</feature>
<feature type="region of interest" description="Disordered" evidence="2">
    <location>
        <begin position="536"/>
        <end position="609"/>
    </location>
</feature>
<dbReference type="InterPro" id="IPR029058">
    <property type="entry name" value="AB_hydrolase_fold"/>
</dbReference>
<evidence type="ECO:0000256" key="2">
    <source>
        <dbReference type="SAM" id="MobiDB-lite"/>
    </source>
</evidence>
<dbReference type="InterPro" id="IPR011992">
    <property type="entry name" value="EF-hand-dom_pair"/>
</dbReference>
<dbReference type="InterPro" id="IPR015943">
    <property type="entry name" value="WD40/YVTN_repeat-like_dom_sf"/>
</dbReference>
<proteinExistence type="predicted"/>
<dbReference type="EMBL" id="CAJNON010000105">
    <property type="protein sequence ID" value="CAF0972830.1"/>
    <property type="molecule type" value="Genomic_DNA"/>
</dbReference>
<dbReference type="InterPro" id="IPR001680">
    <property type="entry name" value="WD40_rpt"/>
</dbReference>
<dbReference type="Gene3D" id="3.40.50.1820">
    <property type="entry name" value="alpha/beta hydrolase"/>
    <property type="match status" value="1"/>
</dbReference>
<evidence type="ECO:0000256" key="1">
    <source>
        <dbReference type="ARBA" id="ARBA00022737"/>
    </source>
</evidence>
<evidence type="ECO:0000313" key="4">
    <source>
        <dbReference type="EMBL" id="CAF0972830.1"/>
    </source>
</evidence>
<dbReference type="Gene3D" id="2.130.10.10">
    <property type="entry name" value="YVTN repeat-like/Quinoprotein amine dehydrogenase"/>
    <property type="match status" value="2"/>
</dbReference>
<dbReference type="GO" id="GO:0005509">
    <property type="term" value="F:calcium ion binding"/>
    <property type="evidence" value="ECO:0007669"/>
    <property type="project" value="InterPro"/>
</dbReference>
<gene>
    <name evidence="4" type="ORF">VCS650_LOCUS13232</name>
</gene>
<dbReference type="Proteomes" id="UP000663891">
    <property type="component" value="Unassembled WGS sequence"/>
</dbReference>
<dbReference type="SMART" id="SM00320">
    <property type="entry name" value="WD40"/>
    <property type="match status" value="5"/>
</dbReference>
<feature type="compositionally biased region" description="Polar residues" evidence="2">
    <location>
        <begin position="574"/>
        <end position="583"/>
    </location>
</feature>
<keyword evidence="1" id="KW-0677">Repeat</keyword>
<organism evidence="4 5">
    <name type="scientific">Adineta steineri</name>
    <dbReference type="NCBI Taxonomy" id="433720"/>
    <lineage>
        <taxon>Eukaryota</taxon>
        <taxon>Metazoa</taxon>
        <taxon>Spiralia</taxon>
        <taxon>Gnathifera</taxon>
        <taxon>Rotifera</taxon>
        <taxon>Eurotatoria</taxon>
        <taxon>Bdelloidea</taxon>
        <taxon>Adinetida</taxon>
        <taxon>Adinetidae</taxon>
        <taxon>Adineta</taxon>
    </lineage>
</organism>
<feature type="compositionally biased region" description="Low complexity" evidence="2">
    <location>
        <begin position="599"/>
        <end position="609"/>
    </location>
</feature>
<dbReference type="AlphaFoldDB" id="A0A814ER28"/>
<dbReference type="PANTHER" id="PTHR44324:SF4">
    <property type="entry name" value="WD40 REPEAT DOMAIN 95"/>
    <property type="match status" value="1"/>
</dbReference>
<evidence type="ECO:0000313" key="5">
    <source>
        <dbReference type="Proteomes" id="UP000663891"/>
    </source>
</evidence>
<feature type="compositionally biased region" description="Polar residues" evidence="2">
    <location>
        <begin position="553"/>
        <end position="566"/>
    </location>
</feature>
<evidence type="ECO:0000259" key="3">
    <source>
        <dbReference type="PROSITE" id="PS50222"/>
    </source>
</evidence>
<dbReference type="InterPro" id="IPR036322">
    <property type="entry name" value="WD40_repeat_dom_sf"/>
</dbReference>